<comment type="caution">
    <text evidence="2">The sequence shown here is derived from an EMBL/GenBank/DDBJ whole genome shotgun (WGS) entry which is preliminary data.</text>
</comment>
<sequence length="97" mass="11432">MKVLLNREEQFFASKDYEVNGDEKVEEGLFGDQEEFDCCMGANLRLVLRRIGYYYEDVKTGDQQRDEEEEEDEDDQEGVKYEDKERQMDGDPNRGSS</sequence>
<evidence type="ECO:0000256" key="1">
    <source>
        <dbReference type="SAM" id="MobiDB-lite"/>
    </source>
</evidence>
<feature type="compositionally biased region" description="Basic and acidic residues" evidence="1">
    <location>
        <begin position="77"/>
        <end position="97"/>
    </location>
</feature>
<feature type="region of interest" description="Disordered" evidence="1">
    <location>
        <begin position="58"/>
        <end position="97"/>
    </location>
</feature>
<dbReference type="AlphaFoldDB" id="A0A5J4WPB7"/>
<dbReference type="Proteomes" id="UP000324800">
    <property type="component" value="Unassembled WGS sequence"/>
</dbReference>
<gene>
    <name evidence="2" type="ORF">EZS28_008007</name>
</gene>
<proteinExistence type="predicted"/>
<accession>A0A5J4WPB7</accession>
<evidence type="ECO:0000313" key="2">
    <source>
        <dbReference type="EMBL" id="KAA6396462.1"/>
    </source>
</evidence>
<evidence type="ECO:0000313" key="3">
    <source>
        <dbReference type="Proteomes" id="UP000324800"/>
    </source>
</evidence>
<reference evidence="2 3" key="1">
    <citation type="submission" date="2019-03" db="EMBL/GenBank/DDBJ databases">
        <title>Single cell metagenomics reveals metabolic interactions within the superorganism composed of flagellate Streblomastix strix and complex community of Bacteroidetes bacteria on its surface.</title>
        <authorList>
            <person name="Treitli S.C."/>
            <person name="Kolisko M."/>
            <person name="Husnik F."/>
            <person name="Keeling P."/>
            <person name="Hampl V."/>
        </authorList>
    </citation>
    <scope>NUCLEOTIDE SEQUENCE [LARGE SCALE GENOMIC DNA]</scope>
    <source>
        <strain evidence="2">ST1C</strain>
    </source>
</reference>
<name>A0A5J4WPB7_9EUKA</name>
<organism evidence="2 3">
    <name type="scientific">Streblomastix strix</name>
    <dbReference type="NCBI Taxonomy" id="222440"/>
    <lineage>
        <taxon>Eukaryota</taxon>
        <taxon>Metamonada</taxon>
        <taxon>Preaxostyla</taxon>
        <taxon>Oxymonadida</taxon>
        <taxon>Streblomastigidae</taxon>
        <taxon>Streblomastix</taxon>
    </lineage>
</organism>
<dbReference type="EMBL" id="SNRW01001422">
    <property type="protein sequence ID" value="KAA6396462.1"/>
    <property type="molecule type" value="Genomic_DNA"/>
</dbReference>
<protein>
    <submittedName>
        <fullName evidence="2">Uncharacterized protein</fullName>
    </submittedName>
</protein>
<feature type="compositionally biased region" description="Acidic residues" evidence="1">
    <location>
        <begin position="65"/>
        <end position="76"/>
    </location>
</feature>